<organism evidence="1 2">
    <name type="scientific">Mycolicibacterium parafortuitum</name>
    <name type="common">Mycobacterium parafortuitum</name>
    <dbReference type="NCBI Taxonomy" id="39692"/>
    <lineage>
        <taxon>Bacteria</taxon>
        <taxon>Bacillati</taxon>
        <taxon>Actinomycetota</taxon>
        <taxon>Actinomycetes</taxon>
        <taxon>Mycobacteriales</taxon>
        <taxon>Mycobacteriaceae</taxon>
        <taxon>Mycolicibacterium</taxon>
    </lineage>
</organism>
<protein>
    <submittedName>
        <fullName evidence="1">Uncharacterized protein</fullName>
    </submittedName>
</protein>
<evidence type="ECO:0000313" key="1">
    <source>
        <dbReference type="EMBL" id="MDZ5085221.1"/>
    </source>
</evidence>
<proteinExistence type="predicted"/>
<sequence>MALIPAATRNTLGRRSPDHAPVSIESVRLIPVESASAFARPNAVEQTYLELAHDKLALEQHHLFAAEGEARCRADMAAAKSLAYAVAETKASVARAAVAADKAFERYEQLRDLLGCFMRRKATSARGYMARTAALLLGDIAGLSGAAIALGEYPVLAVAQAMSAGTATVTAGLAATQLRHMQQAVDRQQDVLPQDLEPYRHLFGGPPKGKRLQATVFGVAALVTLLLSVGIFALRTTVEGPISGLTFGGLAAAIALASFINSWYYADAVADIIESAYHEAVVADRRHRRLAGSRSISRAEHAETQQKSIVTEYTHRGLAAAGHIEANKYRALLASPDVVGHGPAATPPAAKPVAPTRRARSA</sequence>
<dbReference type="Proteomes" id="UP001289645">
    <property type="component" value="Unassembled WGS sequence"/>
</dbReference>
<accession>A0ACC6MF22</accession>
<gene>
    <name evidence="1" type="ORF">OHX15_07460</name>
</gene>
<keyword evidence="2" id="KW-1185">Reference proteome</keyword>
<comment type="caution">
    <text evidence="1">The sequence shown here is derived from an EMBL/GenBank/DDBJ whole genome shotgun (WGS) entry which is preliminary data.</text>
</comment>
<evidence type="ECO:0000313" key="2">
    <source>
        <dbReference type="Proteomes" id="UP001289645"/>
    </source>
</evidence>
<dbReference type="EMBL" id="JAOXLN010000005">
    <property type="protein sequence ID" value="MDZ5085221.1"/>
    <property type="molecule type" value="Genomic_DNA"/>
</dbReference>
<name>A0ACC6MF22_MYCPF</name>
<reference evidence="1 2" key="1">
    <citation type="journal article" date="2021" name="Chemosphere">
        <title>Bioballs carrying a syntrophic Rhodococcus and Mycolicibacterium consortium for simultaneous sorption and biodegradation of fuel oil in contaminated freshwater.</title>
        <authorList>
            <person name="Naloka K."/>
            <person name="Polrit D."/>
            <person name="Muangchinda C."/>
            <person name="Thoetkiattikul H."/>
            <person name="Pinyakong O."/>
        </authorList>
    </citation>
    <scope>NUCLEOTIDE SEQUENCE [LARGE SCALE GENOMIC DNA]</scope>
    <source>
        <strain evidence="1 2">J101</strain>
    </source>
</reference>